<dbReference type="KEGG" id="dmp:FAK_06060"/>
<dbReference type="Proteomes" id="UP001366166">
    <property type="component" value="Chromosome"/>
</dbReference>
<dbReference type="AlphaFoldDB" id="A0AAU9ENM0"/>
<dbReference type="CDD" id="cd11613">
    <property type="entry name" value="SAF_AH_GD"/>
    <property type="match status" value="1"/>
</dbReference>
<reference evidence="4" key="1">
    <citation type="journal article" date="2023" name="Arch. Microbiol.">
        <title>Desulfoferula mesophilus gen. nov. sp. nov., a mesophilic sulfate-reducing bacterium isolated from a brackish lake sediment.</title>
        <authorList>
            <person name="Watanabe T."/>
            <person name="Yabe T."/>
            <person name="Tsuji J.M."/>
            <person name="Fukui M."/>
        </authorList>
    </citation>
    <scope>NUCLEOTIDE SEQUENCE [LARGE SCALE GENOMIC DNA]</scope>
    <source>
        <strain evidence="4">12FAK</strain>
    </source>
</reference>
<keyword evidence="1" id="KW-0456">Lyase</keyword>
<dbReference type="RefSeq" id="WP_338605264.1">
    <property type="nucleotide sequence ID" value="NZ_AP028679.1"/>
</dbReference>
<sequence length="92" mass="9953">MIQFLVHEKADSVGVATVDITAGSEATGLYMDSQEELKVKALDDIPLGHKIALTDLATGGSVTKYGEDIGKVVAEIKKGNHVHIHNLKTKRW</sequence>
<feature type="domain" description="SAF" evidence="2">
    <location>
        <begin position="11"/>
        <end position="88"/>
    </location>
</feature>
<gene>
    <name evidence="3" type="ORF">FAK_06060</name>
</gene>
<protein>
    <recommendedName>
        <fullName evidence="2">SAF domain-containing protein</fullName>
    </recommendedName>
</protein>
<dbReference type="Gene3D" id="2.30.130.110">
    <property type="match status" value="1"/>
</dbReference>
<evidence type="ECO:0000256" key="1">
    <source>
        <dbReference type="ARBA" id="ARBA00023239"/>
    </source>
</evidence>
<dbReference type="InterPro" id="IPR013974">
    <property type="entry name" value="SAF"/>
</dbReference>
<evidence type="ECO:0000313" key="3">
    <source>
        <dbReference type="EMBL" id="BEQ13540.1"/>
    </source>
</evidence>
<evidence type="ECO:0000259" key="2">
    <source>
        <dbReference type="SMART" id="SM00858"/>
    </source>
</evidence>
<dbReference type="PANTHER" id="PTHR30536:SF5">
    <property type="entry name" value="ALTRONATE DEHYDRATASE"/>
    <property type="match status" value="1"/>
</dbReference>
<name>A0AAU9ENM0_9BACT</name>
<dbReference type="InterPro" id="IPR052172">
    <property type="entry name" value="UxaA_altronate/galactarate_dh"/>
</dbReference>
<organism evidence="3 4">
    <name type="scientific">Desulfoferula mesophila</name>
    <dbReference type="NCBI Taxonomy" id="3058419"/>
    <lineage>
        <taxon>Bacteria</taxon>
        <taxon>Pseudomonadati</taxon>
        <taxon>Thermodesulfobacteriota</taxon>
        <taxon>Desulfarculia</taxon>
        <taxon>Desulfarculales</taxon>
        <taxon>Desulfarculaceae</taxon>
        <taxon>Desulfoferula</taxon>
    </lineage>
</organism>
<dbReference type="GO" id="GO:0019698">
    <property type="term" value="P:D-galacturonate catabolic process"/>
    <property type="evidence" value="ECO:0007669"/>
    <property type="project" value="TreeGrafter"/>
</dbReference>
<dbReference type="InterPro" id="IPR044144">
    <property type="entry name" value="SAF_UxaA/GarD"/>
</dbReference>
<accession>A0AAU9ENM0</accession>
<keyword evidence="4" id="KW-1185">Reference proteome</keyword>
<dbReference type="GO" id="GO:0016829">
    <property type="term" value="F:lyase activity"/>
    <property type="evidence" value="ECO:0007669"/>
    <property type="project" value="UniProtKB-KW"/>
</dbReference>
<dbReference type="EMBL" id="AP028679">
    <property type="protein sequence ID" value="BEQ13540.1"/>
    <property type="molecule type" value="Genomic_DNA"/>
</dbReference>
<proteinExistence type="predicted"/>
<dbReference type="PANTHER" id="PTHR30536">
    <property type="entry name" value="ALTRONATE/GALACTARATE DEHYDRATASE"/>
    <property type="match status" value="1"/>
</dbReference>
<evidence type="ECO:0000313" key="4">
    <source>
        <dbReference type="Proteomes" id="UP001366166"/>
    </source>
</evidence>
<dbReference type="SMART" id="SM00858">
    <property type="entry name" value="SAF"/>
    <property type="match status" value="1"/>
</dbReference>